<dbReference type="Proteomes" id="UP001217476">
    <property type="component" value="Chromosome"/>
</dbReference>
<sequence>MAIIVAMSVIVSVAHADDGSYAEITNLQHEFIETLDQRDYAGLAAMFSNGTLVIARPDLAEPPSATGEPAVAQMLATTLPPPMATAFGRHIASNLIIEIDEDAGTATARMYTAAYLVVEGRPAHFLGAGRHQHRFVRNDGVWEFAEKVITGDAFFPPQN</sequence>
<dbReference type="InterPro" id="IPR037401">
    <property type="entry name" value="SnoaL-like"/>
</dbReference>
<accession>A0AAJ6AXX5</accession>
<dbReference type="AlphaFoldDB" id="A0AAJ6AXX5"/>
<organism evidence="2 3">
    <name type="scientific">Candidatus Devosia phytovorans</name>
    <dbReference type="NCBI Taxonomy" id="3121372"/>
    <lineage>
        <taxon>Bacteria</taxon>
        <taxon>Pseudomonadati</taxon>
        <taxon>Pseudomonadota</taxon>
        <taxon>Alphaproteobacteria</taxon>
        <taxon>Hyphomicrobiales</taxon>
        <taxon>Devosiaceae</taxon>
        <taxon>Devosia</taxon>
    </lineage>
</organism>
<dbReference type="InterPro" id="IPR032710">
    <property type="entry name" value="NTF2-like_dom_sf"/>
</dbReference>
<name>A0AAJ6AXX5_9HYPH</name>
<dbReference type="Gene3D" id="3.10.450.50">
    <property type="match status" value="1"/>
</dbReference>
<evidence type="ECO:0000313" key="2">
    <source>
        <dbReference type="EMBL" id="WEK02975.1"/>
    </source>
</evidence>
<dbReference type="SUPFAM" id="SSF54427">
    <property type="entry name" value="NTF2-like"/>
    <property type="match status" value="1"/>
</dbReference>
<evidence type="ECO:0000313" key="3">
    <source>
        <dbReference type="Proteomes" id="UP001217476"/>
    </source>
</evidence>
<feature type="domain" description="SnoaL-like" evidence="1">
    <location>
        <begin position="21"/>
        <end position="146"/>
    </location>
</feature>
<gene>
    <name evidence="2" type="ORF">P0Y65_12235</name>
</gene>
<dbReference type="EMBL" id="CP119312">
    <property type="protein sequence ID" value="WEK02975.1"/>
    <property type="molecule type" value="Genomic_DNA"/>
</dbReference>
<evidence type="ECO:0000259" key="1">
    <source>
        <dbReference type="Pfam" id="PF13577"/>
    </source>
</evidence>
<reference evidence="2" key="1">
    <citation type="submission" date="2023-03" db="EMBL/GenBank/DDBJ databases">
        <title>Andean soil-derived lignocellulolytic bacterial consortium as a source of novel taxa and putative plastic-active enzymes.</title>
        <authorList>
            <person name="Diaz-Garcia L."/>
            <person name="Chuvochina M."/>
            <person name="Feuerriegel G."/>
            <person name="Bunk B."/>
            <person name="Sproer C."/>
            <person name="Streit W.R."/>
            <person name="Rodriguez L.M."/>
            <person name="Overmann J."/>
            <person name="Jimenez D.J."/>
        </authorList>
    </citation>
    <scope>NUCLEOTIDE SEQUENCE</scope>
    <source>
        <strain evidence="2">MAG 4196</strain>
    </source>
</reference>
<proteinExistence type="predicted"/>
<protein>
    <submittedName>
        <fullName evidence="2">Nuclear transport factor 2 family protein</fullName>
    </submittedName>
</protein>
<dbReference type="Pfam" id="PF13577">
    <property type="entry name" value="SnoaL_4"/>
    <property type="match status" value="1"/>
</dbReference>